<evidence type="ECO:0000256" key="3">
    <source>
        <dbReference type="ARBA" id="ARBA00022475"/>
    </source>
</evidence>
<dbReference type="GO" id="GO:0055085">
    <property type="term" value="P:transmembrane transport"/>
    <property type="evidence" value="ECO:0007669"/>
    <property type="project" value="InterPro"/>
</dbReference>
<dbReference type="Gene3D" id="1.10.3720.10">
    <property type="entry name" value="MetI-like"/>
    <property type="match status" value="1"/>
</dbReference>
<dbReference type="Proteomes" id="UP001165135">
    <property type="component" value="Unassembled WGS sequence"/>
</dbReference>
<dbReference type="CDD" id="cd06261">
    <property type="entry name" value="TM_PBP2"/>
    <property type="match status" value="1"/>
</dbReference>
<name>A0A9W6RJ79_9ACTN</name>
<protein>
    <submittedName>
        <fullName evidence="9">Sugar-transporter integral membrane protein</fullName>
    </submittedName>
</protein>
<feature type="transmembrane region" description="Helical" evidence="7">
    <location>
        <begin position="111"/>
        <end position="138"/>
    </location>
</feature>
<dbReference type="PANTHER" id="PTHR30193:SF41">
    <property type="entry name" value="DIACETYLCHITOBIOSE UPTAKE SYSTEM PERMEASE PROTEIN NGCF"/>
    <property type="match status" value="1"/>
</dbReference>
<evidence type="ECO:0000256" key="6">
    <source>
        <dbReference type="ARBA" id="ARBA00023136"/>
    </source>
</evidence>
<comment type="similarity">
    <text evidence="7">Belongs to the binding-protein-dependent transport system permease family.</text>
</comment>
<dbReference type="InterPro" id="IPR035906">
    <property type="entry name" value="MetI-like_sf"/>
</dbReference>
<proteinExistence type="inferred from homology"/>
<feature type="transmembrane region" description="Helical" evidence="7">
    <location>
        <begin position="204"/>
        <end position="229"/>
    </location>
</feature>
<dbReference type="SUPFAM" id="SSF161098">
    <property type="entry name" value="MetI-like"/>
    <property type="match status" value="1"/>
</dbReference>
<dbReference type="PROSITE" id="PS50928">
    <property type="entry name" value="ABC_TM1"/>
    <property type="match status" value="1"/>
</dbReference>
<keyword evidence="3" id="KW-1003">Cell membrane</keyword>
<keyword evidence="6 7" id="KW-0472">Membrane</keyword>
<feature type="transmembrane region" description="Helical" evidence="7">
    <location>
        <begin position="15"/>
        <end position="41"/>
    </location>
</feature>
<evidence type="ECO:0000313" key="10">
    <source>
        <dbReference type="Proteomes" id="UP001165135"/>
    </source>
</evidence>
<evidence type="ECO:0000256" key="2">
    <source>
        <dbReference type="ARBA" id="ARBA00022448"/>
    </source>
</evidence>
<dbReference type="InterPro" id="IPR000515">
    <property type="entry name" value="MetI-like"/>
</dbReference>
<evidence type="ECO:0000256" key="1">
    <source>
        <dbReference type="ARBA" id="ARBA00004651"/>
    </source>
</evidence>
<dbReference type="GO" id="GO:0005886">
    <property type="term" value="C:plasma membrane"/>
    <property type="evidence" value="ECO:0007669"/>
    <property type="project" value="UniProtKB-SubCell"/>
</dbReference>
<comment type="caution">
    <text evidence="9">The sequence shown here is derived from an EMBL/GenBank/DDBJ whole genome shotgun (WGS) entry which is preliminary data.</text>
</comment>
<dbReference type="AlphaFoldDB" id="A0A9W6RJ79"/>
<sequence length="298" mass="31809">MNFVKRTKRAGDGAATLLMVVPATVVFVVMLVVPVGLAFYLSLTDWDGYSAQPKIIGGSNYTHLFSDPVMRHAAFVTLLVAVAGTAGMNLLGLGFALLVNGTSRINRFLRVVLFYPHVLSALVVGFLWSAILGTTGAVNSLLTAHGGSVLPFLSDPTWALITMIAVLVWAGFGVNVVLYLAGLQAVPRSLVEAARIDGATRWQVFRHVTLPALGPVVTVNIVLSLVTLLKTYDLVVSLTAGGPAGQTQTVAYLILWNSFHDNRLGFGSAQSVVLMIVTGILALVVTRMRRRGEMAVYS</sequence>
<dbReference type="RefSeq" id="WP_285623306.1">
    <property type="nucleotide sequence ID" value="NZ_BSTJ01000004.1"/>
</dbReference>
<evidence type="ECO:0000256" key="7">
    <source>
        <dbReference type="RuleBase" id="RU363032"/>
    </source>
</evidence>
<accession>A0A9W6RJ79</accession>
<reference evidence="9" key="1">
    <citation type="submission" date="2023-03" db="EMBL/GenBank/DDBJ databases">
        <title>Actinoallomurus iriomotensis NBRC 103681.</title>
        <authorList>
            <person name="Ichikawa N."/>
            <person name="Sato H."/>
            <person name="Tonouchi N."/>
        </authorList>
    </citation>
    <scope>NUCLEOTIDE SEQUENCE</scope>
    <source>
        <strain evidence="9">NBRC 103681</strain>
    </source>
</reference>
<feature type="transmembrane region" description="Helical" evidence="7">
    <location>
        <begin position="158"/>
        <end position="183"/>
    </location>
</feature>
<evidence type="ECO:0000259" key="8">
    <source>
        <dbReference type="PROSITE" id="PS50928"/>
    </source>
</evidence>
<dbReference type="PANTHER" id="PTHR30193">
    <property type="entry name" value="ABC TRANSPORTER PERMEASE PROTEIN"/>
    <property type="match status" value="1"/>
</dbReference>
<keyword evidence="5 7" id="KW-1133">Transmembrane helix</keyword>
<feature type="transmembrane region" description="Helical" evidence="7">
    <location>
        <begin position="73"/>
        <end position="99"/>
    </location>
</feature>
<organism evidence="9 10">
    <name type="scientific">Actinoallomurus iriomotensis</name>
    <dbReference type="NCBI Taxonomy" id="478107"/>
    <lineage>
        <taxon>Bacteria</taxon>
        <taxon>Bacillati</taxon>
        <taxon>Actinomycetota</taxon>
        <taxon>Actinomycetes</taxon>
        <taxon>Streptosporangiales</taxon>
        <taxon>Thermomonosporaceae</taxon>
        <taxon>Actinoallomurus</taxon>
    </lineage>
</organism>
<dbReference type="Pfam" id="PF00528">
    <property type="entry name" value="BPD_transp_1"/>
    <property type="match status" value="1"/>
</dbReference>
<evidence type="ECO:0000256" key="4">
    <source>
        <dbReference type="ARBA" id="ARBA00022692"/>
    </source>
</evidence>
<keyword evidence="2 7" id="KW-0813">Transport</keyword>
<evidence type="ECO:0000313" key="9">
    <source>
        <dbReference type="EMBL" id="GLY75825.1"/>
    </source>
</evidence>
<keyword evidence="4 7" id="KW-0812">Transmembrane</keyword>
<evidence type="ECO:0000256" key="5">
    <source>
        <dbReference type="ARBA" id="ARBA00022989"/>
    </source>
</evidence>
<comment type="subcellular location">
    <subcellularLocation>
        <location evidence="1 7">Cell membrane</location>
        <topology evidence="1 7">Multi-pass membrane protein</topology>
    </subcellularLocation>
</comment>
<dbReference type="InterPro" id="IPR051393">
    <property type="entry name" value="ABC_transporter_permease"/>
</dbReference>
<gene>
    <name evidence="9" type="ORF">Airi01_040920</name>
</gene>
<dbReference type="EMBL" id="BSTJ01000004">
    <property type="protein sequence ID" value="GLY75825.1"/>
    <property type="molecule type" value="Genomic_DNA"/>
</dbReference>
<feature type="transmembrane region" description="Helical" evidence="7">
    <location>
        <begin position="264"/>
        <end position="285"/>
    </location>
</feature>
<feature type="domain" description="ABC transmembrane type-1" evidence="8">
    <location>
        <begin position="74"/>
        <end position="285"/>
    </location>
</feature>